<evidence type="ECO:0000256" key="2">
    <source>
        <dbReference type="SAM" id="SignalP"/>
    </source>
</evidence>
<sequence>MAPLTLLALTLLPTLALSAATQNCTPSLPPQLTNIVSFGDSYTDEDRWNYYLAHNRTWPPAGALLPESTATASGGFVWPRFIAQKTGLRSLNYAISGSTCSHEVVHRDTASFGAPPEFQLTFAAVRETQIPAFLADLHFEKELYAGGARTPENTVYTLWVGGNDFGIGGFINGQNKNGTTLTDLVHCNWDVFDDIYAVGGRRFVFFGTQALQHAPLYLPEDILPIDPESSWDHISTFGIPDYNAKMREYTTSVNTMLQYGLPFQGLSARWPGATVSFFDAHRLLVDVVEEPERYLETPVREVWEMFQGRCTDFLMTDCEYNEGPLGGYVWYDELHPSERVEEIVADELIKVLAGTSEYGATYQF</sequence>
<keyword evidence="2" id="KW-0732">Signal</keyword>
<gene>
    <name evidence="3" type="ORF">BJY01DRAFT_245063</name>
</gene>
<accession>A0ABR4KFR0</accession>
<keyword evidence="1" id="KW-0378">Hydrolase</keyword>
<dbReference type="InterPro" id="IPR001087">
    <property type="entry name" value="GDSL"/>
</dbReference>
<keyword evidence="4" id="KW-1185">Reference proteome</keyword>
<protein>
    <recommendedName>
        <fullName evidence="5">GDSL lipase/esterase</fullName>
    </recommendedName>
</protein>
<dbReference type="PANTHER" id="PTHR45648">
    <property type="entry name" value="GDSL LIPASE/ACYLHYDROLASE FAMILY PROTEIN (AFU_ORTHOLOGUE AFUA_4G14700)"/>
    <property type="match status" value="1"/>
</dbReference>
<evidence type="ECO:0000313" key="4">
    <source>
        <dbReference type="Proteomes" id="UP001610446"/>
    </source>
</evidence>
<dbReference type="Proteomes" id="UP001610446">
    <property type="component" value="Unassembled WGS sequence"/>
</dbReference>
<organism evidence="3 4">
    <name type="scientific">Aspergillus pseudoustus</name>
    <dbReference type="NCBI Taxonomy" id="1810923"/>
    <lineage>
        <taxon>Eukaryota</taxon>
        <taxon>Fungi</taxon>
        <taxon>Dikarya</taxon>
        <taxon>Ascomycota</taxon>
        <taxon>Pezizomycotina</taxon>
        <taxon>Eurotiomycetes</taxon>
        <taxon>Eurotiomycetidae</taxon>
        <taxon>Eurotiales</taxon>
        <taxon>Aspergillaceae</taxon>
        <taxon>Aspergillus</taxon>
        <taxon>Aspergillus subgen. Nidulantes</taxon>
    </lineage>
</organism>
<dbReference type="Gene3D" id="3.40.50.1110">
    <property type="entry name" value="SGNH hydrolase"/>
    <property type="match status" value="1"/>
</dbReference>
<evidence type="ECO:0000313" key="3">
    <source>
        <dbReference type="EMBL" id="KAL2851123.1"/>
    </source>
</evidence>
<dbReference type="Pfam" id="PF00657">
    <property type="entry name" value="Lipase_GDSL"/>
    <property type="match status" value="1"/>
</dbReference>
<feature type="signal peptide" evidence="2">
    <location>
        <begin position="1"/>
        <end position="18"/>
    </location>
</feature>
<dbReference type="InterPro" id="IPR036514">
    <property type="entry name" value="SGNH_hydro_sf"/>
</dbReference>
<name>A0ABR4KFR0_9EURO</name>
<evidence type="ECO:0000256" key="1">
    <source>
        <dbReference type="ARBA" id="ARBA00022801"/>
    </source>
</evidence>
<dbReference type="PANTHER" id="PTHR45648:SF22">
    <property type="entry name" value="GDSL LIPASE_ACYLHYDROLASE FAMILY PROTEIN (AFU_ORTHOLOGUE AFUA_4G14700)"/>
    <property type="match status" value="1"/>
</dbReference>
<evidence type="ECO:0008006" key="5">
    <source>
        <dbReference type="Google" id="ProtNLM"/>
    </source>
</evidence>
<feature type="chain" id="PRO_5045949677" description="GDSL lipase/esterase" evidence="2">
    <location>
        <begin position="19"/>
        <end position="364"/>
    </location>
</feature>
<proteinExistence type="predicted"/>
<reference evidence="3 4" key="1">
    <citation type="submission" date="2024-07" db="EMBL/GenBank/DDBJ databases">
        <title>Section-level genome sequencing and comparative genomics of Aspergillus sections Usti and Cavernicolus.</title>
        <authorList>
            <consortium name="Lawrence Berkeley National Laboratory"/>
            <person name="Nybo J.L."/>
            <person name="Vesth T.C."/>
            <person name="Theobald S."/>
            <person name="Frisvad J.C."/>
            <person name="Larsen T.O."/>
            <person name="Kjaerboelling I."/>
            <person name="Rothschild-Mancinelli K."/>
            <person name="Lyhne E.K."/>
            <person name="Kogle M.E."/>
            <person name="Barry K."/>
            <person name="Clum A."/>
            <person name="Na H."/>
            <person name="Ledsgaard L."/>
            <person name="Lin J."/>
            <person name="Lipzen A."/>
            <person name="Kuo A."/>
            <person name="Riley R."/>
            <person name="Mondo S."/>
            <person name="Labutti K."/>
            <person name="Haridas S."/>
            <person name="Pangalinan J."/>
            <person name="Salamov A.A."/>
            <person name="Simmons B.A."/>
            <person name="Magnuson J.K."/>
            <person name="Chen J."/>
            <person name="Drula E."/>
            <person name="Henrissat B."/>
            <person name="Wiebenga A."/>
            <person name="Lubbers R.J."/>
            <person name="Gomes A.C."/>
            <person name="Makela M.R."/>
            <person name="Stajich J."/>
            <person name="Grigoriev I.V."/>
            <person name="Mortensen U.H."/>
            <person name="De Vries R.P."/>
            <person name="Baker S.E."/>
            <person name="Andersen M.R."/>
        </authorList>
    </citation>
    <scope>NUCLEOTIDE SEQUENCE [LARGE SCALE GENOMIC DNA]</scope>
    <source>
        <strain evidence="3 4">CBS 123904</strain>
    </source>
</reference>
<dbReference type="InterPro" id="IPR051058">
    <property type="entry name" value="GDSL_Est/Lipase"/>
</dbReference>
<dbReference type="EMBL" id="JBFXLU010000031">
    <property type="protein sequence ID" value="KAL2851123.1"/>
    <property type="molecule type" value="Genomic_DNA"/>
</dbReference>
<dbReference type="SUPFAM" id="SSF52266">
    <property type="entry name" value="SGNH hydrolase"/>
    <property type="match status" value="1"/>
</dbReference>
<comment type="caution">
    <text evidence="3">The sequence shown here is derived from an EMBL/GenBank/DDBJ whole genome shotgun (WGS) entry which is preliminary data.</text>
</comment>